<reference evidence="1" key="1">
    <citation type="journal article" date="2015" name="Nature">
        <title>Complex archaea that bridge the gap between prokaryotes and eukaryotes.</title>
        <authorList>
            <person name="Spang A."/>
            <person name="Saw J.H."/>
            <person name="Jorgensen S.L."/>
            <person name="Zaremba-Niedzwiedzka K."/>
            <person name="Martijn J."/>
            <person name="Lind A.E."/>
            <person name="van Eijk R."/>
            <person name="Schleper C."/>
            <person name="Guy L."/>
            <person name="Ettema T.J."/>
        </authorList>
    </citation>
    <scope>NUCLEOTIDE SEQUENCE</scope>
</reference>
<gene>
    <name evidence="1" type="ORF">LCGC14_0464840</name>
</gene>
<accession>A0A0F9SWY6</accession>
<name>A0A0F9SWY6_9ZZZZ</name>
<proteinExistence type="predicted"/>
<sequence length="54" mass="6463">MVLFKTIEDFDKFCDESMFCVCKRLMTGLHMQGCNKLAKTRFTLEERLRVRGER</sequence>
<organism evidence="1">
    <name type="scientific">marine sediment metagenome</name>
    <dbReference type="NCBI Taxonomy" id="412755"/>
    <lineage>
        <taxon>unclassified sequences</taxon>
        <taxon>metagenomes</taxon>
        <taxon>ecological metagenomes</taxon>
    </lineage>
</organism>
<dbReference type="AlphaFoldDB" id="A0A0F9SWY6"/>
<dbReference type="EMBL" id="LAZR01000483">
    <property type="protein sequence ID" value="KKN67137.1"/>
    <property type="molecule type" value="Genomic_DNA"/>
</dbReference>
<protein>
    <submittedName>
        <fullName evidence="1">Uncharacterized protein</fullName>
    </submittedName>
</protein>
<evidence type="ECO:0000313" key="1">
    <source>
        <dbReference type="EMBL" id="KKN67137.1"/>
    </source>
</evidence>
<comment type="caution">
    <text evidence="1">The sequence shown here is derived from an EMBL/GenBank/DDBJ whole genome shotgun (WGS) entry which is preliminary data.</text>
</comment>